<evidence type="ECO:0000256" key="1">
    <source>
        <dbReference type="SAM" id="MobiDB-lite"/>
    </source>
</evidence>
<dbReference type="OrthoDB" id="3923077at2759"/>
<protein>
    <submittedName>
        <fullName evidence="2">Uncharacterized protein</fullName>
    </submittedName>
</protein>
<proteinExistence type="predicted"/>
<gene>
    <name evidence="2" type="ORF">MMYC01_205620</name>
</gene>
<comment type="caution">
    <text evidence="2">The sequence shown here is derived from an EMBL/GenBank/DDBJ whole genome shotgun (WGS) entry which is preliminary data.</text>
</comment>
<organism evidence="2 3">
    <name type="scientific">Madurella mycetomatis</name>
    <dbReference type="NCBI Taxonomy" id="100816"/>
    <lineage>
        <taxon>Eukaryota</taxon>
        <taxon>Fungi</taxon>
        <taxon>Dikarya</taxon>
        <taxon>Ascomycota</taxon>
        <taxon>Pezizomycotina</taxon>
        <taxon>Sordariomycetes</taxon>
        <taxon>Sordariomycetidae</taxon>
        <taxon>Sordariales</taxon>
        <taxon>Sordariales incertae sedis</taxon>
        <taxon>Madurella</taxon>
    </lineage>
</organism>
<keyword evidence="3" id="KW-1185">Reference proteome</keyword>
<dbReference type="EMBL" id="LCTW02000093">
    <property type="protein sequence ID" value="KXX79235.1"/>
    <property type="molecule type" value="Genomic_DNA"/>
</dbReference>
<reference evidence="2 3" key="1">
    <citation type="journal article" date="2016" name="Genome Announc.">
        <title>Genome Sequence of Madurella mycetomatis mm55, Isolated from a Human Mycetoma Case in Sudan.</title>
        <authorList>
            <person name="Smit S."/>
            <person name="Derks M.F."/>
            <person name="Bervoets S."/>
            <person name="Fahal A."/>
            <person name="van Leeuwen W."/>
            <person name="van Belkum A."/>
            <person name="van de Sande W.W."/>
        </authorList>
    </citation>
    <scope>NUCLEOTIDE SEQUENCE [LARGE SCALE GENOMIC DNA]</scope>
    <source>
        <strain evidence="3">mm55</strain>
    </source>
</reference>
<sequence>MLASSMSLGVIKLRELLRMAGAEIAVAMVCLGIPTLRPLYLRARGMSTGYADTQPTLLSGQELPQFTMHGQKRPTDSSPPISHTERDVKPHIPNLVPDSGSLYTMIESRFSQEAVVNPIRPSSAHTRGRSDPDIVDDILGYYDDRICQSGSRNIMLLMLTQE</sequence>
<accession>A0A175W6N7</accession>
<dbReference type="VEuPathDB" id="FungiDB:MMYC01_205620"/>
<dbReference type="Proteomes" id="UP000078237">
    <property type="component" value="Unassembled WGS sequence"/>
</dbReference>
<feature type="region of interest" description="Disordered" evidence="1">
    <location>
        <begin position="70"/>
        <end position="94"/>
    </location>
</feature>
<evidence type="ECO:0000313" key="2">
    <source>
        <dbReference type="EMBL" id="KXX79235.1"/>
    </source>
</evidence>
<dbReference type="AlphaFoldDB" id="A0A175W6N7"/>
<evidence type="ECO:0000313" key="3">
    <source>
        <dbReference type="Proteomes" id="UP000078237"/>
    </source>
</evidence>
<name>A0A175W6N7_9PEZI</name>